<keyword evidence="2" id="KW-0808">Transferase</keyword>
<dbReference type="AlphaFoldDB" id="A0A0C3A9K7"/>
<accession>A0A0C3A9K7</accession>
<reference evidence="3" key="2">
    <citation type="submission" date="2015-01" db="EMBL/GenBank/DDBJ databases">
        <title>Evolutionary Origins and Diversification of the Mycorrhizal Mutualists.</title>
        <authorList>
            <consortium name="DOE Joint Genome Institute"/>
            <consortium name="Mycorrhizal Genomics Consortium"/>
            <person name="Kohler A."/>
            <person name="Kuo A."/>
            <person name="Nagy L.G."/>
            <person name="Floudas D."/>
            <person name="Copeland A."/>
            <person name="Barry K.W."/>
            <person name="Cichocki N."/>
            <person name="Veneault-Fourrey C."/>
            <person name="LaButti K."/>
            <person name="Lindquist E.A."/>
            <person name="Lipzen A."/>
            <person name="Lundell T."/>
            <person name="Morin E."/>
            <person name="Murat C."/>
            <person name="Riley R."/>
            <person name="Ohm R."/>
            <person name="Sun H."/>
            <person name="Tunlid A."/>
            <person name="Henrissat B."/>
            <person name="Grigoriev I.V."/>
            <person name="Hibbett D.S."/>
            <person name="Martin F."/>
        </authorList>
    </citation>
    <scope>NUCLEOTIDE SEQUENCE [LARGE SCALE GENOMIC DNA]</scope>
    <source>
        <strain evidence="3">Foug A</strain>
    </source>
</reference>
<organism evidence="2 3">
    <name type="scientific">Scleroderma citrinum Foug A</name>
    <dbReference type="NCBI Taxonomy" id="1036808"/>
    <lineage>
        <taxon>Eukaryota</taxon>
        <taxon>Fungi</taxon>
        <taxon>Dikarya</taxon>
        <taxon>Basidiomycota</taxon>
        <taxon>Agaricomycotina</taxon>
        <taxon>Agaricomycetes</taxon>
        <taxon>Agaricomycetidae</taxon>
        <taxon>Boletales</taxon>
        <taxon>Sclerodermatineae</taxon>
        <taxon>Sclerodermataceae</taxon>
        <taxon>Scleroderma</taxon>
    </lineage>
</organism>
<dbReference type="InterPro" id="IPR009448">
    <property type="entry name" value="UDP-g_GGtrans"/>
</dbReference>
<name>A0A0C3A9K7_9AGAM</name>
<evidence type="ECO:0000313" key="2">
    <source>
        <dbReference type="EMBL" id="KIM70433.1"/>
    </source>
</evidence>
<gene>
    <name evidence="2" type="ORF">SCLCIDRAFT_1206561</name>
</gene>
<dbReference type="EMBL" id="KN822004">
    <property type="protein sequence ID" value="KIM70433.1"/>
    <property type="molecule type" value="Genomic_DNA"/>
</dbReference>
<dbReference type="STRING" id="1036808.A0A0C3A9K7"/>
<dbReference type="GO" id="GO:0003980">
    <property type="term" value="F:UDP-glucose:glycoprotein glucosyltransferase activity"/>
    <property type="evidence" value="ECO:0007669"/>
    <property type="project" value="InterPro"/>
</dbReference>
<dbReference type="Proteomes" id="UP000053989">
    <property type="component" value="Unassembled WGS sequence"/>
</dbReference>
<keyword evidence="3" id="KW-1185">Reference proteome</keyword>
<dbReference type="GO" id="GO:0051082">
    <property type="term" value="F:unfolded protein binding"/>
    <property type="evidence" value="ECO:0007669"/>
    <property type="project" value="TreeGrafter"/>
</dbReference>
<feature type="domain" description="Glucosyltransferase 24 catalytic" evidence="1">
    <location>
        <begin position="59"/>
        <end position="96"/>
    </location>
</feature>
<dbReference type="InParanoid" id="A0A0C3A9K7"/>
<evidence type="ECO:0000313" key="3">
    <source>
        <dbReference type="Proteomes" id="UP000053989"/>
    </source>
</evidence>
<dbReference type="GO" id="GO:0036503">
    <property type="term" value="P:ERAD pathway"/>
    <property type="evidence" value="ECO:0007669"/>
    <property type="project" value="TreeGrafter"/>
</dbReference>
<dbReference type="OrthoDB" id="3262888at2759"/>
<sequence length="98" mass="10785">MFVKQSQSEFRSGRVGFLCTEPQESLPMGLEDTFTVDTDEVTCDSAAVDRVRTSSSTSSKQVVFVDADQIVGVDLKEFVDLDLHGAPYGYVPMGDHNF</sequence>
<dbReference type="GO" id="GO:0005783">
    <property type="term" value="C:endoplasmic reticulum"/>
    <property type="evidence" value="ECO:0007669"/>
    <property type="project" value="TreeGrafter"/>
</dbReference>
<dbReference type="InterPro" id="IPR040497">
    <property type="entry name" value="Glyco_transf_24"/>
</dbReference>
<dbReference type="GO" id="GO:0018279">
    <property type="term" value="P:protein N-linked glycosylation via asparagine"/>
    <property type="evidence" value="ECO:0007669"/>
    <property type="project" value="TreeGrafter"/>
</dbReference>
<dbReference type="HOGENOM" id="CLU_2334849_0_0_1"/>
<reference evidence="2 3" key="1">
    <citation type="submission" date="2014-04" db="EMBL/GenBank/DDBJ databases">
        <authorList>
            <consortium name="DOE Joint Genome Institute"/>
            <person name="Kuo A."/>
            <person name="Kohler A."/>
            <person name="Nagy L.G."/>
            <person name="Floudas D."/>
            <person name="Copeland A."/>
            <person name="Barry K.W."/>
            <person name="Cichocki N."/>
            <person name="Veneault-Fourrey C."/>
            <person name="LaButti K."/>
            <person name="Lindquist E.A."/>
            <person name="Lipzen A."/>
            <person name="Lundell T."/>
            <person name="Morin E."/>
            <person name="Murat C."/>
            <person name="Sun H."/>
            <person name="Tunlid A."/>
            <person name="Henrissat B."/>
            <person name="Grigoriev I.V."/>
            <person name="Hibbett D.S."/>
            <person name="Martin F."/>
            <person name="Nordberg H.P."/>
            <person name="Cantor M.N."/>
            <person name="Hua S.X."/>
        </authorList>
    </citation>
    <scope>NUCLEOTIDE SEQUENCE [LARGE SCALE GENOMIC DNA]</scope>
    <source>
        <strain evidence="2 3">Foug A</strain>
    </source>
</reference>
<dbReference type="Pfam" id="PF18404">
    <property type="entry name" value="Glyco_transf_24"/>
    <property type="match status" value="1"/>
</dbReference>
<evidence type="ECO:0000259" key="1">
    <source>
        <dbReference type="Pfam" id="PF18404"/>
    </source>
</evidence>
<protein>
    <submittedName>
        <fullName evidence="2">Glycosyltransferase family 24 protein</fullName>
    </submittedName>
</protein>
<dbReference type="PANTHER" id="PTHR11226">
    <property type="entry name" value="UDP-GLUCOSE GLYCOPROTEIN:GLUCOSYLTRANSFERASE"/>
    <property type="match status" value="1"/>
</dbReference>
<proteinExistence type="predicted"/>
<dbReference type="PANTHER" id="PTHR11226:SF0">
    <property type="entry name" value="UDP-GLUCOSE:GLYCOPROTEIN GLUCOSYLTRANSFERASE"/>
    <property type="match status" value="1"/>
</dbReference>